<evidence type="ECO:0000313" key="9">
    <source>
        <dbReference type="Proteomes" id="UP000095541"/>
    </source>
</evidence>
<feature type="region of interest" description="Disordered" evidence="4">
    <location>
        <begin position="914"/>
        <end position="949"/>
    </location>
</feature>
<dbReference type="EMBL" id="CZBI01000005">
    <property type="protein sequence ID" value="CUQ31829.1"/>
    <property type="molecule type" value="Genomic_DNA"/>
</dbReference>
<dbReference type="SUPFAM" id="SSF63829">
    <property type="entry name" value="Calcium-dependent phosphotriesterase"/>
    <property type="match status" value="2"/>
</dbReference>
<keyword evidence="3" id="KW-0804">Transcription</keyword>
<dbReference type="InterPro" id="IPR018060">
    <property type="entry name" value="HTH_AraC"/>
</dbReference>
<dbReference type="RefSeq" id="WP_253281271.1">
    <property type="nucleotide sequence ID" value="NZ_CZBI01000005.1"/>
</dbReference>
<keyword evidence="2" id="KW-0238">DNA-binding</keyword>
<dbReference type="AlphaFoldDB" id="A0A174VLD2"/>
<evidence type="ECO:0000256" key="3">
    <source>
        <dbReference type="ARBA" id="ARBA00023163"/>
    </source>
</evidence>
<feature type="transmembrane region" description="Helical" evidence="5">
    <location>
        <begin position="708"/>
        <end position="727"/>
    </location>
</feature>
<dbReference type="PANTHER" id="PTHR43280:SF2">
    <property type="entry name" value="HTH-TYPE TRANSCRIPTIONAL REGULATOR EXSA"/>
    <property type="match status" value="1"/>
</dbReference>
<dbReference type="Gene3D" id="1.10.10.60">
    <property type="entry name" value="Homeodomain-like"/>
    <property type="match status" value="1"/>
</dbReference>
<evidence type="ECO:0000256" key="1">
    <source>
        <dbReference type="ARBA" id="ARBA00023015"/>
    </source>
</evidence>
<dbReference type="Pfam" id="PF12833">
    <property type="entry name" value="HTH_18"/>
    <property type="match status" value="1"/>
</dbReference>
<dbReference type="InterPro" id="IPR009057">
    <property type="entry name" value="Homeodomain-like_sf"/>
</dbReference>
<reference evidence="8 9" key="1">
    <citation type="submission" date="2015-09" db="EMBL/GenBank/DDBJ databases">
        <authorList>
            <consortium name="Pathogen Informatics"/>
        </authorList>
    </citation>
    <scope>NUCLEOTIDE SEQUENCE [LARGE SCALE GENOMIC DNA]</scope>
    <source>
        <strain evidence="8 9">2789STDY5834945</strain>
    </source>
</reference>
<keyword evidence="1" id="KW-0805">Transcription regulation</keyword>
<keyword evidence="5" id="KW-1133">Transmembrane helix</keyword>
<evidence type="ECO:0000313" key="8">
    <source>
        <dbReference type="EMBL" id="CUQ31829.1"/>
    </source>
</evidence>
<dbReference type="PANTHER" id="PTHR43280">
    <property type="entry name" value="ARAC-FAMILY TRANSCRIPTIONAL REGULATOR"/>
    <property type="match status" value="1"/>
</dbReference>
<evidence type="ECO:0000259" key="7">
    <source>
        <dbReference type="PROSITE" id="PS01124"/>
    </source>
</evidence>
<keyword evidence="5" id="KW-0812">Transmembrane</keyword>
<name>A0A174VLD2_BACT4</name>
<dbReference type="InterPro" id="IPR013783">
    <property type="entry name" value="Ig-like_fold"/>
</dbReference>
<organism evidence="8 9">
    <name type="scientific">Bacteroides thetaiotaomicron</name>
    <dbReference type="NCBI Taxonomy" id="818"/>
    <lineage>
        <taxon>Bacteria</taxon>
        <taxon>Pseudomonadati</taxon>
        <taxon>Bacteroidota</taxon>
        <taxon>Bacteroidia</taxon>
        <taxon>Bacteroidales</taxon>
        <taxon>Bacteroidaceae</taxon>
        <taxon>Bacteroides</taxon>
    </lineage>
</organism>
<proteinExistence type="predicted"/>
<evidence type="ECO:0000256" key="6">
    <source>
        <dbReference type="SAM" id="SignalP"/>
    </source>
</evidence>
<gene>
    <name evidence="8" type="ORF">ERS852557_03542</name>
</gene>
<feature type="domain" description="HTH araC/xylS-type" evidence="7">
    <location>
        <begin position="815"/>
        <end position="914"/>
    </location>
</feature>
<dbReference type="InterPro" id="IPR011110">
    <property type="entry name" value="Reg_prop"/>
</dbReference>
<accession>A0A174VLD2</accession>
<feature type="compositionally biased region" description="Basic and acidic residues" evidence="4">
    <location>
        <begin position="761"/>
        <end position="787"/>
    </location>
</feature>
<keyword evidence="5" id="KW-0472">Membrane</keyword>
<evidence type="ECO:0000256" key="4">
    <source>
        <dbReference type="SAM" id="MobiDB-lite"/>
    </source>
</evidence>
<keyword evidence="6" id="KW-0732">Signal</keyword>
<dbReference type="Proteomes" id="UP000095541">
    <property type="component" value="Unassembled WGS sequence"/>
</dbReference>
<feature type="signal peptide" evidence="6">
    <location>
        <begin position="1"/>
        <end position="27"/>
    </location>
</feature>
<dbReference type="Gene3D" id="2.60.40.10">
    <property type="entry name" value="Immunoglobulins"/>
    <property type="match status" value="1"/>
</dbReference>
<dbReference type="Pfam" id="PF07495">
    <property type="entry name" value="Y_Y_Y"/>
    <property type="match status" value="1"/>
</dbReference>
<dbReference type="Pfam" id="PF07494">
    <property type="entry name" value="Reg_prop"/>
    <property type="match status" value="2"/>
</dbReference>
<evidence type="ECO:0000256" key="5">
    <source>
        <dbReference type="SAM" id="Phobius"/>
    </source>
</evidence>
<dbReference type="InterPro" id="IPR015943">
    <property type="entry name" value="WD40/YVTN_repeat-like_dom_sf"/>
</dbReference>
<feature type="region of interest" description="Disordered" evidence="4">
    <location>
        <begin position="447"/>
        <end position="469"/>
    </location>
</feature>
<sequence>MAAHNRKNTRILLFLLLCIRMTLTVDANDFLFTSINTAQGLSDNQIRYILQLPDGRMVFTTNGNVNLYDGVHFSYLHRTAEDVSPLKQYEGCYRIYQCGDSLLWIKDYHKLMCIDLHQEKYIPHLDSYFRRKEIHEPVEDLFVDNSGRIWLLTSQELRELETGIRLTLPENEHRKLQDIHSDELAVYLFYHTGEVVCYDPKAGKQLYDRAAYPASEQENFNRTSLVVKSKKGFYQLRNGRKGGFFYFNPQNRTWEKLFEQNYTLNTLIITPQGDKAYISCVHGFWIIDLESREQQYIPVLETKKGKLVSTEVSTIFQDAQGGLWVGTLNRGLLYHHPATHKLIHVSRTAFPASPEEDVAVKAFAEDNNGNIYLKSHSTIYQLAVDQDGSRTLLPVPASSVSAELAKELAQRGGNKYYRGQSYTALCTDTRGWTWAGTADGLELFTDQEQTPDSKPTTQTADNQSASPNKQAHRIFYRENGLSNNFVQSITEDRNNYIWITTSNGISRIHINPENQEIGFTNFNQLDGALEEEYIQGAIFESSDGTLYFGGIDGFTIFRPDHESATPGLPYKPVFTNLHLYGEKVNTGEKYGGRIILPQAAPYTKDLELDYNQNFLTFECSALNYVNSERTYYRYQLEGIDQQWMNAFASGQGNATVGNGILQASYTNLPPGDYTFKVAASDNLLQWNDNITKIHVIIHAPWWKTTTAYVLYTVIVLLIVLASIRLYIYQTKKKMKQQHKEEILLLRIRNLIEQCNSYEAEQKARSEKKSHPSVCDRNETADDNEKPNGIEPDSAESNRTVQNIPEPDSAESAFLVQAIELVEKNLDVNGYSVEQLSRDLCMERTGLYRKLVTLLDQSPSLFIRNIRLQRAAQLLAEGKLSVTEIAERTGFSSSSYLSKCFQEMYGCRPSEYTEKAKRMEQEENRAKAGQAENEKPHEKAKEEKEMKKST</sequence>
<dbReference type="SMART" id="SM00342">
    <property type="entry name" value="HTH_ARAC"/>
    <property type="match status" value="1"/>
</dbReference>
<dbReference type="GO" id="GO:0043565">
    <property type="term" value="F:sequence-specific DNA binding"/>
    <property type="evidence" value="ECO:0007669"/>
    <property type="project" value="InterPro"/>
</dbReference>
<dbReference type="GO" id="GO:0003700">
    <property type="term" value="F:DNA-binding transcription factor activity"/>
    <property type="evidence" value="ECO:0007669"/>
    <property type="project" value="InterPro"/>
</dbReference>
<dbReference type="InterPro" id="IPR011123">
    <property type="entry name" value="Y_Y_Y"/>
</dbReference>
<dbReference type="SUPFAM" id="SSF46689">
    <property type="entry name" value="Homeodomain-like"/>
    <property type="match status" value="1"/>
</dbReference>
<feature type="region of interest" description="Disordered" evidence="4">
    <location>
        <begin position="761"/>
        <end position="803"/>
    </location>
</feature>
<dbReference type="Gene3D" id="2.130.10.10">
    <property type="entry name" value="YVTN repeat-like/Quinoprotein amine dehydrogenase"/>
    <property type="match status" value="2"/>
</dbReference>
<evidence type="ECO:0000256" key="2">
    <source>
        <dbReference type="ARBA" id="ARBA00023125"/>
    </source>
</evidence>
<dbReference type="PROSITE" id="PS01124">
    <property type="entry name" value="HTH_ARAC_FAMILY_2"/>
    <property type="match status" value="1"/>
</dbReference>
<protein>
    <submittedName>
        <fullName evidence="8">Transcriptional regulator</fullName>
    </submittedName>
</protein>
<feature type="chain" id="PRO_5008035976" evidence="6">
    <location>
        <begin position="28"/>
        <end position="949"/>
    </location>
</feature>